<protein>
    <submittedName>
        <fullName evidence="7">STAS domain-containing protein</fullName>
    </submittedName>
</protein>
<dbReference type="KEGG" id="lyj:FKV23_06390"/>
<dbReference type="Gene3D" id="3.30.750.24">
    <property type="entry name" value="STAS domain"/>
    <property type="match status" value="1"/>
</dbReference>
<sequence length="567" mass="60969">MHFDHRQYLRMFEPKLLTVLREGYRFTDFRRDLIAGLTVAVVALPLAMALAIASGTTPEKGLHTAIIAGFLISMFSGSRVQIGGPTAAFIPVVFVVIQKFGYGGLILCTLLAGLMLIAAGLLRLGTLMKYMPQPVITGFTAGIAVSIFSSQVKDMLGLQMGSVPVEFIPRWSAYAQHIATTQPTAVALTVLGLAVIVGLRRWRPNWPGFLIALLACTLVATSFAMPAETIGSKFGELPSALPTFEFPHIPFERTFELLPSALTIAFLAGVESLLSAVVADGMTGGRHRSNGELVAQGVANVGSALFGGLPATGAIARTATNVRSGGRTPVAGMLHAVFLLAFMLLLAPLMGHVPLAALAAVLLVVAWNMSEVENFRSTMSAPIGDRVVLLLTFFLTVFLDLTVAIQAGIVVAAFVFMFRMSEAMEVSSGIRATDDDLLREGMAQGDEDQRAKLPKGVEAFQISGPLFFGSSNRLDNLLDQFFESPKVFILRMRLVPVIDASGVHALKKLAERCQRKGIALVISGLQEQPNRVISNMQLQERDGELHFVSNFDRAVKLAEAIVARSDT</sequence>
<dbReference type="InterPro" id="IPR002645">
    <property type="entry name" value="STAS_dom"/>
</dbReference>
<accession>A0A514BWN3</accession>
<dbReference type="Pfam" id="PF01740">
    <property type="entry name" value="STAS"/>
    <property type="match status" value="1"/>
</dbReference>
<dbReference type="OrthoDB" id="9769739at2"/>
<keyword evidence="2 5" id="KW-0812">Transmembrane</keyword>
<dbReference type="GO" id="GO:0016020">
    <property type="term" value="C:membrane"/>
    <property type="evidence" value="ECO:0007669"/>
    <property type="project" value="UniProtKB-SubCell"/>
</dbReference>
<dbReference type="AlphaFoldDB" id="A0A514BWN3"/>
<dbReference type="InterPro" id="IPR001902">
    <property type="entry name" value="SLC26A/SulP_fam"/>
</dbReference>
<dbReference type="InterPro" id="IPR036513">
    <property type="entry name" value="STAS_dom_sf"/>
</dbReference>
<feature type="transmembrane region" description="Helical" evidence="5">
    <location>
        <begin position="206"/>
        <end position="225"/>
    </location>
</feature>
<feature type="transmembrane region" description="Helical" evidence="5">
    <location>
        <begin position="100"/>
        <end position="122"/>
    </location>
</feature>
<evidence type="ECO:0000256" key="2">
    <source>
        <dbReference type="ARBA" id="ARBA00022692"/>
    </source>
</evidence>
<feature type="domain" description="STAS" evidence="6">
    <location>
        <begin position="447"/>
        <end position="558"/>
    </location>
</feature>
<dbReference type="CDD" id="cd07042">
    <property type="entry name" value="STAS_SulP_like_sulfate_transporter"/>
    <property type="match status" value="1"/>
</dbReference>
<evidence type="ECO:0000256" key="1">
    <source>
        <dbReference type="ARBA" id="ARBA00004141"/>
    </source>
</evidence>
<feature type="transmembrane region" description="Helical" evidence="5">
    <location>
        <begin position="387"/>
        <end position="418"/>
    </location>
</feature>
<feature type="transmembrane region" description="Helical" evidence="5">
    <location>
        <begin position="257"/>
        <end position="279"/>
    </location>
</feature>
<name>A0A514BWN3_9GAMM</name>
<feature type="transmembrane region" description="Helical" evidence="5">
    <location>
        <begin position="134"/>
        <end position="153"/>
    </location>
</feature>
<proteinExistence type="predicted"/>
<dbReference type="InterPro" id="IPR011547">
    <property type="entry name" value="SLC26A/SulP_dom"/>
</dbReference>
<dbReference type="SUPFAM" id="SSF52091">
    <property type="entry name" value="SpoIIaa-like"/>
    <property type="match status" value="1"/>
</dbReference>
<dbReference type="GO" id="GO:0055085">
    <property type="term" value="P:transmembrane transport"/>
    <property type="evidence" value="ECO:0007669"/>
    <property type="project" value="InterPro"/>
</dbReference>
<feature type="transmembrane region" description="Helical" evidence="5">
    <location>
        <begin position="337"/>
        <end position="367"/>
    </location>
</feature>
<dbReference type="Proteomes" id="UP000317199">
    <property type="component" value="Chromosome"/>
</dbReference>
<evidence type="ECO:0000256" key="3">
    <source>
        <dbReference type="ARBA" id="ARBA00022989"/>
    </source>
</evidence>
<evidence type="ECO:0000259" key="6">
    <source>
        <dbReference type="PROSITE" id="PS50801"/>
    </source>
</evidence>
<keyword evidence="3 5" id="KW-1133">Transmembrane helix</keyword>
<evidence type="ECO:0000313" key="7">
    <source>
        <dbReference type="EMBL" id="QDH71752.1"/>
    </source>
</evidence>
<dbReference type="PANTHER" id="PTHR11814">
    <property type="entry name" value="SULFATE TRANSPORTER"/>
    <property type="match status" value="1"/>
</dbReference>
<gene>
    <name evidence="7" type="ORF">FKV23_06390</name>
</gene>
<keyword evidence="8" id="KW-1185">Reference proteome</keyword>
<evidence type="ECO:0000256" key="5">
    <source>
        <dbReference type="SAM" id="Phobius"/>
    </source>
</evidence>
<feature type="transmembrane region" description="Helical" evidence="5">
    <location>
        <begin position="173"/>
        <end position="199"/>
    </location>
</feature>
<organism evidence="7 8">
    <name type="scientific">Marilutibacter alkalisoli</name>
    <dbReference type="NCBI Taxonomy" id="2591633"/>
    <lineage>
        <taxon>Bacteria</taxon>
        <taxon>Pseudomonadati</taxon>
        <taxon>Pseudomonadota</taxon>
        <taxon>Gammaproteobacteria</taxon>
        <taxon>Lysobacterales</taxon>
        <taxon>Lysobacteraceae</taxon>
        <taxon>Marilutibacter</taxon>
    </lineage>
</organism>
<comment type="subcellular location">
    <subcellularLocation>
        <location evidence="1">Membrane</location>
        <topology evidence="1">Multi-pass membrane protein</topology>
    </subcellularLocation>
</comment>
<reference evidence="7 8" key="1">
    <citation type="submission" date="2019-06" db="EMBL/GenBank/DDBJ databases">
        <title>Lysobacter alkalisoli sp. nov. isolated from saline-alkali soil.</title>
        <authorList>
            <person name="Sun J.-Q."/>
            <person name="Xu L."/>
        </authorList>
    </citation>
    <scope>NUCLEOTIDE SEQUENCE [LARGE SCALE GENOMIC DNA]</scope>
    <source>
        <strain evidence="7 8">SJ-36</strain>
    </source>
</reference>
<dbReference type="Pfam" id="PF00916">
    <property type="entry name" value="Sulfate_transp"/>
    <property type="match status" value="1"/>
</dbReference>
<evidence type="ECO:0000313" key="8">
    <source>
        <dbReference type="Proteomes" id="UP000317199"/>
    </source>
</evidence>
<dbReference type="EMBL" id="CP041242">
    <property type="protein sequence ID" value="QDH71752.1"/>
    <property type="molecule type" value="Genomic_DNA"/>
</dbReference>
<keyword evidence="4 5" id="KW-0472">Membrane</keyword>
<dbReference type="PROSITE" id="PS50801">
    <property type="entry name" value="STAS"/>
    <property type="match status" value="1"/>
</dbReference>
<evidence type="ECO:0000256" key="4">
    <source>
        <dbReference type="ARBA" id="ARBA00023136"/>
    </source>
</evidence>
<feature type="transmembrane region" description="Helical" evidence="5">
    <location>
        <begin position="33"/>
        <end position="53"/>
    </location>
</feature>